<dbReference type="Proteomes" id="UP000270616">
    <property type="component" value="Unassembled WGS sequence"/>
</dbReference>
<evidence type="ECO:0000313" key="4">
    <source>
        <dbReference type="Proteomes" id="UP000270616"/>
    </source>
</evidence>
<proteinExistence type="predicted"/>
<keyword evidence="2" id="KW-0472">Membrane</keyword>
<evidence type="ECO:0000313" key="3">
    <source>
        <dbReference type="EMBL" id="ROZ62229.1"/>
    </source>
</evidence>
<dbReference type="EMBL" id="RKMF01000014">
    <property type="protein sequence ID" value="ROZ62229.1"/>
    <property type="molecule type" value="Genomic_DNA"/>
</dbReference>
<feature type="region of interest" description="Disordered" evidence="1">
    <location>
        <begin position="1"/>
        <end position="20"/>
    </location>
</feature>
<feature type="compositionally biased region" description="Basic and acidic residues" evidence="1">
    <location>
        <begin position="176"/>
        <end position="191"/>
    </location>
</feature>
<dbReference type="RefSeq" id="WP_123826104.1">
    <property type="nucleotide sequence ID" value="NZ_RKMF01000014.1"/>
</dbReference>
<protein>
    <submittedName>
        <fullName evidence="3">Uncharacterized protein</fullName>
    </submittedName>
</protein>
<evidence type="ECO:0000256" key="2">
    <source>
        <dbReference type="SAM" id="Phobius"/>
    </source>
</evidence>
<dbReference type="OrthoDB" id="4879335at2"/>
<keyword evidence="4" id="KW-1185">Reference proteome</keyword>
<dbReference type="AlphaFoldDB" id="A0A3N3ZN91"/>
<name>A0A3N3ZN91_9MICC</name>
<gene>
    <name evidence="3" type="ORF">EDL96_11120</name>
</gene>
<reference evidence="3 4" key="1">
    <citation type="submission" date="2018-10" db="EMBL/GenBank/DDBJ databases">
        <title>Kocuria sp. M5W7-7, whole genome shotgun sequence.</title>
        <authorList>
            <person name="Tuo L."/>
        </authorList>
    </citation>
    <scope>NUCLEOTIDE SEQUENCE [LARGE SCALE GENOMIC DNA]</scope>
    <source>
        <strain evidence="3 4">M5W7-7</strain>
    </source>
</reference>
<feature type="transmembrane region" description="Helical" evidence="2">
    <location>
        <begin position="273"/>
        <end position="290"/>
    </location>
</feature>
<comment type="caution">
    <text evidence="3">The sequence shown here is derived from an EMBL/GenBank/DDBJ whole genome shotgun (WGS) entry which is preliminary data.</text>
</comment>
<feature type="region of interest" description="Disordered" evidence="1">
    <location>
        <begin position="176"/>
        <end position="253"/>
    </location>
</feature>
<organism evidence="3 4">
    <name type="scientific">Kocuria soli</name>
    <dbReference type="NCBI Taxonomy" id="2485125"/>
    <lineage>
        <taxon>Bacteria</taxon>
        <taxon>Bacillati</taxon>
        <taxon>Actinomycetota</taxon>
        <taxon>Actinomycetes</taxon>
        <taxon>Micrococcales</taxon>
        <taxon>Micrococcaceae</taxon>
        <taxon>Kocuria</taxon>
    </lineage>
</organism>
<sequence>MADAIPTADGDALRRPSSLTADPDRLTAALQAGGDHAKATLEKIATGKGNTVADKVAAAVILAARFDDRSGVESVTQDEATDGEVLGLEWAPELEDTARGALGEHLIVSLLTWASSPSPLQPPVAAAEAAARLAVDDDGAIYRKVSQRATQLSGRQDLDADRRRQLTDLTDALDRADRAAQERRHPDHSPEAEPQEWSSRDEDALANLLEGNTEPRPAQAPAQFEDPRWGESSDNDQEPPGPGPHRAYDPRALLDGPMSEAQRADEKNVLRNWGITALVLVAVLILVGLLI</sequence>
<keyword evidence="2" id="KW-0812">Transmembrane</keyword>
<evidence type="ECO:0000256" key="1">
    <source>
        <dbReference type="SAM" id="MobiDB-lite"/>
    </source>
</evidence>
<keyword evidence="2" id="KW-1133">Transmembrane helix</keyword>
<accession>A0A3N3ZN91</accession>